<dbReference type="InterPro" id="IPR013766">
    <property type="entry name" value="Thioredoxin_domain"/>
</dbReference>
<keyword evidence="2" id="KW-0408">Iron</keyword>
<sequence length="330" mass="36959">MAGVQTVKDVTEFDKYLRDAGVENKLVVVHFWAEWAPQCAQMDEVLKELAGDMQFVNVVFLRVEAEDLAEISLRYDVVAIPTIILIKGDKAVDRVDGAKAAELTQKVGKYVSAVSVTGPVKAAPPKEDLNTRLKRLINSAPVMLFMKGDPEQPRCGFSKQTVQLLNERNVKYKTFDILTDDEVRQGLKTYSNWPTYPQLYVNGELIGGLDILKEMVESGELQSVLPAEEDLDTRLKKLVNKSPIMLFMKGSPDAPRCGFSKTMIQLLNDTGAKYDTFDILSDEEVRQGLKKFSNWPTYPQLYVKGELLGGLDIIKEMKENGELQEALTTS</sequence>
<dbReference type="Pfam" id="PF00085">
    <property type="entry name" value="Thioredoxin"/>
    <property type="match status" value="1"/>
</dbReference>
<dbReference type="EMBL" id="JACVVK020000187">
    <property type="protein sequence ID" value="KAK7485904.1"/>
    <property type="molecule type" value="Genomic_DNA"/>
</dbReference>
<dbReference type="Gene3D" id="3.40.30.10">
    <property type="entry name" value="Glutaredoxin"/>
    <property type="match status" value="3"/>
</dbReference>
<keyword evidence="3" id="KW-0411">Iron-sulfur</keyword>
<organism evidence="5 6">
    <name type="scientific">Batillaria attramentaria</name>
    <dbReference type="NCBI Taxonomy" id="370345"/>
    <lineage>
        <taxon>Eukaryota</taxon>
        <taxon>Metazoa</taxon>
        <taxon>Spiralia</taxon>
        <taxon>Lophotrochozoa</taxon>
        <taxon>Mollusca</taxon>
        <taxon>Gastropoda</taxon>
        <taxon>Caenogastropoda</taxon>
        <taxon>Sorbeoconcha</taxon>
        <taxon>Cerithioidea</taxon>
        <taxon>Batillariidae</taxon>
        <taxon>Batillaria</taxon>
    </lineage>
</organism>
<keyword evidence="1" id="KW-0479">Metal-binding</keyword>
<protein>
    <recommendedName>
        <fullName evidence="4">Thioredoxin domain-containing protein</fullName>
    </recommendedName>
</protein>
<dbReference type="GO" id="GO:0046872">
    <property type="term" value="F:metal ion binding"/>
    <property type="evidence" value="ECO:0007669"/>
    <property type="project" value="UniProtKB-KW"/>
</dbReference>
<dbReference type="FunFam" id="3.40.30.10:FF:000012">
    <property type="entry name" value="Monothiol glutaredoxin"/>
    <property type="match status" value="2"/>
</dbReference>
<reference evidence="5 6" key="1">
    <citation type="journal article" date="2023" name="Sci. Data">
        <title>Genome assembly of the Korean intertidal mud-creeper Batillaria attramentaria.</title>
        <authorList>
            <person name="Patra A.K."/>
            <person name="Ho P.T."/>
            <person name="Jun S."/>
            <person name="Lee S.J."/>
            <person name="Kim Y."/>
            <person name="Won Y.J."/>
        </authorList>
    </citation>
    <scope>NUCLEOTIDE SEQUENCE [LARGE SCALE GENOMIC DNA]</scope>
    <source>
        <strain evidence="5">Wonlab-2016</strain>
    </source>
</reference>
<dbReference type="InterPro" id="IPR004480">
    <property type="entry name" value="Monothiol_GRX-rel"/>
</dbReference>
<evidence type="ECO:0000313" key="5">
    <source>
        <dbReference type="EMBL" id="KAK7485904.1"/>
    </source>
</evidence>
<dbReference type="GO" id="GO:0051536">
    <property type="term" value="F:iron-sulfur cluster binding"/>
    <property type="evidence" value="ECO:0007669"/>
    <property type="project" value="UniProtKB-KW"/>
</dbReference>
<dbReference type="NCBIfam" id="TIGR00365">
    <property type="entry name" value="Grx4 family monothiol glutaredoxin"/>
    <property type="match status" value="2"/>
</dbReference>
<dbReference type="PANTHER" id="PTHR10293:SF73">
    <property type="entry name" value="GLUTAREDOXIN-3"/>
    <property type="match status" value="1"/>
</dbReference>
<name>A0ABD0KFR5_9CAEN</name>
<dbReference type="InterPro" id="IPR002109">
    <property type="entry name" value="Glutaredoxin"/>
</dbReference>
<feature type="domain" description="Thioredoxin" evidence="4">
    <location>
        <begin position="1"/>
        <end position="138"/>
    </location>
</feature>
<dbReference type="Pfam" id="PF00462">
    <property type="entry name" value="Glutaredoxin"/>
    <property type="match status" value="2"/>
</dbReference>
<comment type="caution">
    <text evidence="5">The sequence shown here is derived from an EMBL/GenBank/DDBJ whole genome shotgun (WGS) entry which is preliminary data.</text>
</comment>
<dbReference type="PANTHER" id="PTHR10293">
    <property type="entry name" value="GLUTAREDOXIN FAMILY MEMBER"/>
    <property type="match status" value="1"/>
</dbReference>
<proteinExistence type="predicted"/>
<dbReference type="InterPro" id="IPR033658">
    <property type="entry name" value="GRX_PICOT-like"/>
</dbReference>
<dbReference type="FunFam" id="3.40.30.10:FF:000092">
    <property type="entry name" value="Monothiol glutaredoxin"/>
    <property type="match status" value="1"/>
</dbReference>
<dbReference type="CDD" id="cd02984">
    <property type="entry name" value="TRX_PICOT"/>
    <property type="match status" value="1"/>
</dbReference>
<evidence type="ECO:0000259" key="4">
    <source>
        <dbReference type="PROSITE" id="PS51352"/>
    </source>
</evidence>
<gene>
    <name evidence="5" type="ORF">BaRGS_00022899</name>
</gene>
<dbReference type="InterPro" id="IPR036249">
    <property type="entry name" value="Thioredoxin-like_sf"/>
</dbReference>
<dbReference type="PROSITE" id="PS51354">
    <property type="entry name" value="GLUTAREDOXIN_2"/>
    <property type="match status" value="2"/>
</dbReference>
<evidence type="ECO:0000256" key="1">
    <source>
        <dbReference type="ARBA" id="ARBA00022723"/>
    </source>
</evidence>
<evidence type="ECO:0000256" key="3">
    <source>
        <dbReference type="ARBA" id="ARBA00023014"/>
    </source>
</evidence>
<dbReference type="Proteomes" id="UP001519460">
    <property type="component" value="Unassembled WGS sequence"/>
</dbReference>
<evidence type="ECO:0000313" key="6">
    <source>
        <dbReference type="Proteomes" id="UP001519460"/>
    </source>
</evidence>
<keyword evidence="6" id="KW-1185">Reference proteome</keyword>
<accession>A0ABD0KFR5</accession>
<evidence type="ECO:0000256" key="2">
    <source>
        <dbReference type="ARBA" id="ARBA00023004"/>
    </source>
</evidence>
<dbReference type="PROSITE" id="PS51352">
    <property type="entry name" value="THIOREDOXIN_2"/>
    <property type="match status" value="1"/>
</dbReference>
<dbReference type="AlphaFoldDB" id="A0ABD0KFR5"/>
<dbReference type="CDD" id="cd03028">
    <property type="entry name" value="GRX_PICOT_like"/>
    <property type="match status" value="2"/>
</dbReference>
<dbReference type="SUPFAM" id="SSF52833">
    <property type="entry name" value="Thioredoxin-like"/>
    <property type="match status" value="3"/>
</dbReference>